<feature type="region of interest" description="Disordered" evidence="1">
    <location>
        <begin position="52"/>
        <end position="297"/>
    </location>
</feature>
<feature type="compositionally biased region" description="Pro residues" evidence="1">
    <location>
        <begin position="283"/>
        <end position="295"/>
    </location>
</feature>
<reference evidence="3" key="2">
    <citation type="submission" date="2009-11" db="EMBL/GenBank/DDBJ databases">
        <title>The Genome Sequence of Allomyces macrogynus strain ATCC 38327.</title>
        <authorList>
            <consortium name="The Broad Institute Genome Sequencing Platform"/>
            <person name="Russ C."/>
            <person name="Cuomo C."/>
            <person name="Shea T."/>
            <person name="Young S.K."/>
            <person name="Zeng Q."/>
            <person name="Koehrsen M."/>
            <person name="Haas B."/>
            <person name="Borodovsky M."/>
            <person name="Guigo R."/>
            <person name="Alvarado L."/>
            <person name="Berlin A."/>
            <person name="Borenstein D."/>
            <person name="Chen Z."/>
            <person name="Engels R."/>
            <person name="Freedman E."/>
            <person name="Gellesch M."/>
            <person name="Goldberg J."/>
            <person name="Griggs A."/>
            <person name="Gujja S."/>
            <person name="Heiman D."/>
            <person name="Hepburn T."/>
            <person name="Howarth C."/>
            <person name="Jen D."/>
            <person name="Larson L."/>
            <person name="Lewis B."/>
            <person name="Mehta T."/>
            <person name="Park D."/>
            <person name="Pearson M."/>
            <person name="Roberts A."/>
            <person name="Saif S."/>
            <person name="Shenoy N."/>
            <person name="Sisk P."/>
            <person name="Stolte C."/>
            <person name="Sykes S."/>
            <person name="Walk T."/>
            <person name="White J."/>
            <person name="Yandava C."/>
            <person name="Burger G."/>
            <person name="Gray M.W."/>
            <person name="Holland P.W.H."/>
            <person name="King N."/>
            <person name="Lang F.B.F."/>
            <person name="Roger A.J."/>
            <person name="Ruiz-Trillo I."/>
            <person name="Lander E."/>
            <person name="Nusbaum C."/>
        </authorList>
    </citation>
    <scope>NUCLEOTIDE SEQUENCE [LARGE SCALE GENOMIC DNA]</scope>
    <source>
        <strain evidence="3">ATCC 38327</strain>
    </source>
</reference>
<evidence type="ECO:0000313" key="2">
    <source>
        <dbReference type="EMBL" id="KNE61216.1"/>
    </source>
</evidence>
<evidence type="ECO:0000256" key="1">
    <source>
        <dbReference type="SAM" id="MobiDB-lite"/>
    </source>
</evidence>
<name>A0A0L0SFD7_ALLM3</name>
<keyword evidence="3" id="KW-1185">Reference proteome</keyword>
<protein>
    <submittedName>
        <fullName evidence="2">Uncharacterized protein</fullName>
    </submittedName>
</protein>
<gene>
    <name evidence="2" type="ORF">AMAG_06964</name>
</gene>
<accession>A0A0L0SFD7</accession>
<dbReference type="EMBL" id="GG745337">
    <property type="protein sequence ID" value="KNE61216.1"/>
    <property type="molecule type" value="Genomic_DNA"/>
</dbReference>
<feature type="compositionally biased region" description="Acidic residues" evidence="1">
    <location>
        <begin position="124"/>
        <end position="134"/>
    </location>
</feature>
<proteinExistence type="predicted"/>
<evidence type="ECO:0000313" key="3">
    <source>
        <dbReference type="Proteomes" id="UP000054350"/>
    </source>
</evidence>
<reference evidence="2 3" key="1">
    <citation type="submission" date="2009-11" db="EMBL/GenBank/DDBJ databases">
        <title>Annotation of Allomyces macrogynus ATCC 38327.</title>
        <authorList>
            <consortium name="The Broad Institute Genome Sequencing Platform"/>
            <person name="Russ C."/>
            <person name="Cuomo C."/>
            <person name="Burger G."/>
            <person name="Gray M.W."/>
            <person name="Holland P.W.H."/>
            <person name="King N."/>
            <person name="Lang F.B.F."/>
            <person name="Roger A.J."/>
            <person name="Ruiz-Trillo I."/>
            <person name="Young S.K."/>
            <person name="Zeng Q."/>
            <person name="Gargeya S."/>
            <person name="Fitzgerald M."/>
            <person name="Haas B."/>
            <person name="Abouelleil A."/>
            <person name="Alvarado L."/>
            <person name="Arachchi H.M."/>
            <person name="Berlin A."/>
            <person name="Chapman S.B."/>
            <person name="Gearin G."/>
            <person name="Goldberg J."/>
            <person name="Griggs A."/>
            <person name="Gujja S."/>
            <person name="Hansen M."/>
            <person name="Heiman D."/>
            <person name="Howarth C."/>
            <person name="Larimer J."/>
            <person name="Lui A."/>
            <person name="MacDonald P.J.P."/>
            <person name="McCowen C."/>
            <person name="Montmayeur A."/>
            <person name="Murphy C."/>
            <person name="Neiman D."/>
            <person name="Pearson M."/>
            <person name="Priest M."/>
            <person name="Roberts A."/>
            <person name="Saif S."/>
            <person name="Shea T."/>
            <person name="Sisk P."/>
            <person name="Stolte C."/>
            <person name="Sykes S."/>
            <person name="Wortman J."/>
            <person name="Nusbaum C."/>
            <person name="Birren B."/>
        </authorList>
    </citation>
    <scope>NUCLEOTIDE SEQUENCE [LARGE SCALE GENOMIC DNA]</scope>
    <source>
        <strain evidence="2 3">ATCC 38327</strain>
    </source>
</reference>
<dbReference type="VEuPathDB" id="FungiDB:AMAG_06964"/>
<dbReference type="Proteomes" id="UP000054350">
    <property type="component" value="Unassembled WGS sequence"/>
</dbReference>
<organism evidence="2 3">
    <name type="scientific">Allomyces macrogynus (strain ATCC 38327)</name>
    <name type="common">Allomyces javanicus var. macrogynus</name>
    <dbReference type="NCBI Taxonomy" id="578462"/>
    <lineage>
        <taxon>Eukaryota</taxon>
        <taxon>Fungi</taxon>
        <taxon>Fungi incertae sedis</taxon>
        <taxon>Blastocladiomycota</taxon>
        <taxon>Blastocladiomycetes</taxon>
        <taxon>Blastocladiales</taxon>
        <taxon>Blastocladiaceae</taxon>
        <taxon>Allomyces</taxon>
    </lineage>
</organism>
<feature type="region of interest" description="Disordered" evidence="1">
    <location>
        <begin position="317"/>
        <end position="346"/>
    </location>
</feature>
<dbReference type="AlphaFoldDB" id="A0A0L0SFD7"/>
<feature type="compositionally biased region" description="Low complexity" evidence="1">
    <location>
        <begin position="52"/>
        <end position="61"/>
    </location>
</feature>
<dbReference type="OrthoDB" id="5592022at2759"/>
<sequence length="411" mass="43090">MDAYSDTEVPRGGRASLAVQAARRKYRRDKLNAIKIQELRDLAAGVSRARAALGGPRLGGPASPPAPSRPAAAAAAPPLPDGRQGSDRLLVAANMRPLAAAGGSSHARRRNAGRTDRTLIDTSCDADVEDDDDTASTASDDTLPLSDPTEMHDRAAFLASDEAPSLSPLHISDSPIARLGGPLMGGPDRDTQTLAPAKRKRPVEFDDHVFDDDDDFSRPILAPPPFMRMLASMRPNSHPEPERDAKRRRVGKFCPPGPPSDSSDTESDSEMPDLRTASLLRSPLPPPPPVAPAPPAHRGVRFDLAANTVIEFSDHAADRMDVDEPPPAASPVRPKEVPAAAPTSAPSPPAAVGILTWIRRSYTLPPVTRALAAVAQAMLSPPRKPVTVGSLADGPAPPAHAAGSAAAACLL</sequence>